<evidence type="ECO:0000313" key="8">
    <source>
        <dbReference type="Proteomes" id="UP001250214"/>
    </source>
</evidence>
<dbReference type="Pfam" id="PF09685">
    <property type="entry name" value="MamF_MmsF"/>
    <property type="match status" value="1"/>
</dbReference>
<organism evidence="7 8">
    <name type="scientific">Lipingzhangella rawalii</name>
    <dbReference type="NCBI Taxonomy" id="2055835"/>
    <lineage>
        <taxon>Bacteria</taxon>
        <taxon>Bacillati</taxon>
        <taxon>Actinomycetota</taxon>
        <taxon>Actinomycetes</taxon>
        <taxon>Streptosporangiales</taxon>
        <taxon>Nocardiopsidaceae</taxon>
        <taxon>Lipingzhangella</taxon>
    </lineage>
</organism>
<dbReference type="InterPro" id="IPR019109">
    <property type="entry name" value="MamF_MmsF"/>
</dbReference>
<keyword evidence="8" id="KW-1185">Reference proteome</keyword>
<evidence type="ECO:0000256" key="3">
    <source>
        <dbReference type="ARBA" id="ARBA00022989"/>
    </source>
</evidence>
<dbReference type="EMBL" id="JAVLVT010000005">
    <property type="protein sequence ID" value="MDS1271176.1"/>
    <property type="molecule type" value="Genomic_DNA"/>
</dbReference>
<evidence type="ECO:0000256" key="1">
    <source>
        <dbReference type="ARBA" id="ARBA00004141"/>
    </source>
</evidence>
<feature type="region of interest" description="Disordered" evidence="5">
    <location>
        <begin position="1"/>
        <end position="63"/>
    </location>
</feature>
<accession>A0ABU2H799</accession>
<reference evidence="8" key="1">
    <citation type="submission" date="2023-07" db="EMBL/GenBank/DDBJ databases">
        <title>Novel species in the genus Lipingzhangella isolated from Sambhar Salt Lake.</title>
        <authorList>
            <person name="Jiya N."/>
            <person name="Kajale S."/>
            <person name="Sharma A."/>
        </authorList>
    </citation>
    <scope>NUCLEOTIDE SEQUENCE [LARGE SCALE GENOMIC DNA]</scope>
    <source>
        <strain evidence="8">LS1_29</strain>
    </source>
</reference>
<name>A0ABU2H799_9ACTN</name>
<proteinExistence type="predicted"/>
<evidence type="ECO:0000256" key="5">
    <source>
        <dbReference type="SAM" id="MobiDB-lite"/>
    </source>
</evidence>
<evidence type="ECO:0000256" key="4">
    <source>
        <dbReference type="ARBA" id="ARBA00023136"/>
    </source>
</evidence>
<sequence length="200" mass="21804">MGYPQNDGEQWQQPNQPPGWDQYGQNTGGQAPGYPQGHQHPSGGQYPQGGQYPTGGQAGYWGYPDPNQAGMSPYQAGQWQAGGYQAGQGHPGGPQNSDEPMMGLFCHLGGLLLGFVVPLILYLVKKDESPFIRHHAAEALNFQITVLIGYLVSLVLMLVLIGLLTFFVVLVVDIIFCILAALAANRGEWYRYPVNIRMVS</sequence>
<keyword evidence="3 6" id="KW-1133">Transmembrane helix</keyword>
<gene>
    <name evidence="7" type="ORF">RIF23_12810</name>
</gene>
<evidence type="ECO:0000256" key="6">
    <source>
        <dbReference type="SAM" id="Phobius"/>
    </source>
</evidence>
<comment type="subcellular location">
    <subcellularLocation>
        <location evidence="1">Membrane</location>
        <topology evidence="1">Multi-pass membrane protein</topology>
    </subcellularLocation>
</comment>
<feature type="transmembrane region" description="Helical" evidence="6">
    <location>
        <begin position="166"/>
        <end position="184"/>
    </location>
</feature>
<feature type="compositionally biased region" description="Low complexity" evidence="5">
    <location>
        <begin position="32"/>
        <end position="51"/>
    </location>
</feature>
<feature type="transmembrane region" description="Helical" evidence="6">
    <location>
        <begin position="101"/>
        <end position="124"/>
    </location>
</feature>
<comment type="caution">
    <text evidence="7">The sequence shown here is derived from an EMBL/GenBank/DDBJ whole genome shotgun (WGS) entry which is preliminary data.</text>
</comment>
<dbReference type="Proteomes" id="UP001250214">
    <property type="component" value="Unassembled WGS sequence"/>
</dbReference>
<protein>
    <submittedName>
        <fullName evidence="7">DUF4870 domain-containing protein</fullName>
    </submittedName>
</protein>
<keyword evidence="4 6" id="KW-0472">Membrane</keyword>
<keyword evidence="2 6" id="KW-0812">Transmembrane</keyword>
<feature type="transmembrane region" description="Helical" evidence="6">
    <location>
        <begin position="136"/>
        <end position="160"/>
    </location>
</feature>
<evidence type="ECO:0000313" key="7">
    <source>
        <dbReference type="EMBL" id="MDS1271176.1"/>
    </source>
</evidence>
<evidence type="ECO:0000256" key="2">
    <source>
        <dbReference type="ARBA" id="ARBA00022692"/>
    </source>
</evidence>
<dbReference type="RefSeq" id="WP_310912716.1">
    <property type="nucleotide sequence ID" value="NZ_JAVLVT010000005.1"/>
</dbReference>